<evidence type="ECO:0000256" key="1">
    <source>
        <dbReference type="SAM" id="MobiDB-lite"/>
    </source>
</evidence>
<accession>A0AAV9VMG1</accession>
<feature type="compositionally biased region" description="Polar residues" evidence="1">
    <location>
        <begin position="273"/>
        <end position="289"/>
    </location>
</feature>
<proteinExistence type="predicted"/>
<reference evidence="2 3" key="1">
    <citation type="submission" date="2019-10" db="EMBL/GenBank/DDBJ databases">
        <authorList>
            <person name="Palmer J.M."/>
        </authorList>
    </citation>
    <scope>NUCLEOTIDE SEQUENCE [LARGE SCALE GENOMIC DNA]</scope>
    <source>
        <strain evidence="2 3">TWF730</strain>
    </source>
</reference>
<evidence type="ECO:0000313" key="3">
    <source>
        <dbReference type="Proteomes" id="UP001373714"/>
    </source>
</evidence>
<dbReference type="Proteomes" id="UP001373714">
    <property type="component" value="Unassembled WGS sequence"/>
</dbReference>
<organism evidence="2 3">
    <name type="scientific">Orbilia blumenaviensis</name>
    <dbReference type="NCBI Taxonomy" id="1796055"/>
    <lineage>
        <taxon>Eukaryota</taxon>
        <taxon>Fungi</taxon>
        <taxon>Dikarya</taxon>
        <taxon>Ascomycota</taxon>
        <taxon>Pezizomycotina</taxon>
        <taxon>Orbiliomycetes</taxon>
        <taxon>Orbiliales</taxon>
        <taxon>Orbiliaceae</taxon>
        <taxon>Orbilia</taxon>
    </lineage>
</organism>
<keyword evidence="3" id="KW-1185">Reference proteome</keyword>
<gene>
    <name evidence="2" type="ORF">TWF730_005872</name>
</gene>
<feature type="region of interest" description="Disordered" evidence="1">
    <location>
        <begin position="270"/>
        <end position="295"/>
    </location>
</feature>
<dbReference type="EMBL" id="JAVHNS010000002">
    <property type="protein sequence ID" value="KAK6362176.1"/>
    <property type="molecule type" value="Genomic_DNA"/>
</dbReference>
<feature type="region of interest" description="Disordered" evidence="1">
    <location>
        <begin position="383"/>
        <end position="412"/>
    </location>
</feature>
<protein>
    <submittedName>
        <fullName evidence="2">Uncharacterized protein</fullName>
    </submittedName>
</protein>
<evidence type="ECO:0000313" key="2">
    <source>
        <dbReference type="EMBL" id="KAK6362176.1"/>
    </source>
</evidence>
<sequence length="525" mass="57860">MANIKAVLLLAGIAATNAYIITFDLLGYEPIFAPDRKTVVNRQLIDHIVALKSQAQAEDPTVDLSNIVPDIDWDEIQVNRIPEKIEINIAGRVGRERCLNIIPPLFTTATPAVTRKDLFKPNNLIAGHGQEYFPPYSLFNPEQQWQKPSMSEKFPYLREGIASDLPKAEITKITVFSRLDPDALPTVGPAGPPPLAIALYAKRDCKSRGNTHAPEAVIRFWEAEGEQSVVMDKLNPDTGILEAQSWEELDINSDWWATAIGEAVTQPRAVTGNVRTTSNGSNQTSYSSDSGEKLTPTRVHVGDAYVSGRRGGPPEYIKNVVEPGENFGLYLPYEAVESLETMKRKWPIIENHGYGGPNRLEPKVKMTGTEYLTEGLIPEADSDSEIEEVDPGRTKPTVPARESLYNPLSDPLPRERVAGPYVTLGEEKSDNSDVLPPLIPLTSSEEEKTVEEEKLPPLADMSQLWAPSNANSFIDPDFEALDLFRMRSGGMNSAISGGSNPDPEEVAGLDILAEEDYVNELDELE</sequence>
<name>A0AAV9VMG1_9PEZI</name>
<dbReference type="AlphaFoldDB" id="A0AAV9VMG1"/>
<comment type="caution">
    <text evidence="2">The sequence shown here is derived from an EMBL/GenBank/DDBJ whole genome shotgun (WGS) entry which is preliminary data.</text>
</comment>